<gene>
    <name evidence="1" type="ORF">MAR_ORF336</name>
</gene>
<dbReference type="GeneID" id="8746573"/>
<organismHost>
    <name type="scientific">Acanthamoeba</name>
    <dbReference type="NCBI Taxonomy" id="5754"/>
</organismHost>
<organism evidence="1 2">
    <name type="scientific">Marseillevirus marseillevirus</name>
    <name type="common">GBM</name>
    <dbReference type="NCBI Taxonomy" id="694581"/>
    <lineage>
        <taxon>Viruses</taxon>
        <taxon>Varidnaviria</taxon>
        <taxon>Bamfordvirae</taxon>
        <taxon>Nucleocytoviricota</taxon>
        <taxon>Megaviricetes</taxon>
        <taxon>Pimascovirales</taxon>
        <taxon>Pimascovirales incertae sedis</taxon>
        <taxon>Marseilleviridae</taxon>
        <taxon>Marseillevirus</taxon>
        <taxon>Marseillevirus massiliense</taxon>
    </lineage>
</organism>
<dbReference type="KEGG" id="vg:8746573"/>
<protein>
    <submittedName>
        <fullName evidence="1">Uncharacterized protein</fullName>
    </submittedName>
</protein>
<sequence length="115" mass="13208">MSDKPLLQEFFTETPAPHKVDSNVLDLVVSHKEVLFRHVRTGAAFLLDSKNMSVRTENKKTLVCQKVSVDTMRDDKVWFKGKHIGGEEFYLCVTMKKGKLLFRGNKANCEIKYIC</sequence>
<evidence type="ECO:0000313" key="2">
    <source>
        <dbReference type="Proteomes" id="UP000029780"/>
    </source>
</evidence>
<keyword evidence="2" id="KW-1185">Reference proteome</keyword>
<name>D2XAX6_GBMV</name>
<evidence type="ECO:0000313" key="1">
    <source>
        <dbReference type="EMBL" id="ADB04103.1"/>
    </source>
</evidence>
<dbReference type="RefSeq" id="YP_003407065.1">
    <property type="nucleotide sequence ID" value="NC_013756.1"/>
</dbReference>
<accession>D2XAX6</accession>
<proteinExistence type="predicted"/>
<dbReference type="EMBL" id="GU071086">
    <property type="protein sequence ID" value="ADB04103.1"/>
    <property type="molecule type" value="Genomic_DNA"/>
</dbReference>
<dbReference type="OrthoDB" id="36602at10239"/>
<dbReference type="Proteomes" id="UP000029780">
    <property type="component" value="Segment"/>
</dbReference>
<reference evidence="1 2" key="1">
    <citation type="journal article" date="2009" name="Proc. Natl. Acad. Sci. U.S.A.">
        <title>Giant Marseillevirus highlights the role of amoebae as a melting pot in emergence of chimeric microorganisms.</title>
        <authorList>
            <person name="Boyer M."/>
            <person name="Yutin N."/>
            <person name="Pagnier I."/>
            <person name="Barrassi L."/>
            <person name="Fournous G."/>
            <person name="Espinosa L."/>
            <person name="Robert C."/>
            <person name="Azza S."/>
            <person name="Sun S."/>
            <person name="Rossmann M.G."/>
            <person name="Suzan-Monti M."/>
            <person name="La Scola B."/>
            <person name="Koonin E.V."/>
            <person name="Raoult D."/>
        </authorList>
    </citation>
    <scope>NUCLEOTIDE SEQUENCE [LARGE SCALE GENOMIC DNA]</scope>
    <source>
        <strain evidence="1 2">T19</strain>
    </source>
</reference>